<dbReference type="GeneID" id="93734569"/>
<keyword evidence="1" id="KW-0614">Plasmid</keyword>
<gene>
    <name evidence="1" type="ORF">SCLAV_p1532</name>
</gene>
<reference evidence="1 2" key="1">
    <citation type="journal article" date="2010" name="Genome Biol. Evol.">
        <title>The sequence of a 1.8-mb bacterial linear plasmid reveals a rich evolutionary reservoir of secondary metabolic pathways.</title>
        <authorList>
            <person name="Medema M.H."/>
            <person name="Trefzer A."/>
            <person name="Kovalchuk A."/>
            <person name="van den Berg M."/>
            <person name="Mueller U."/>
            <person name="Heijne W."/>
            <person name="Wu L."/>
            <person name="Alam M.T."/>
            <person name="Ronning C.M."/>
            <person name="Nierman W.C."/>
            <person name="Bovenberg R.A.L."/>
            <person name="Breitling R."/>
            <person name="Takano E."/>
        </authorList>
    </citation>
    <scope>NUCLEOTIDE SEQUENCE [LARGE SCALE GENOMIC DNA]</scope>
    <source>
        <strain evidence="2">ATCC 27064 / DSM 738 / JCM 4710 / NBRC 13307 / NCIMB 12785 / NRRL 3585 / VKM Ac-602</strain>
        <plasmid evidence="1">pSCL4</plasmid>
    </source>
</reference>
<protein>
    <submittedName>
        <fullName evidence="1">Uncharacterized protein</fullName>
    </submittedName>
</protein>
<dbReference type="RefSeq" id="WP_003952762.1">
    <property type="nucleotide sequence ID" value="NZ_CM000914.1"/>
</dbReference>
<accession>B5GM12</accession>
<dbReference type="OrthoDB" id="4329384at2"/>
<dbReference type="eggNOG" id="ENOG5030HTZ">
    <property type="taxonomic scope" value="Bacteria"/>
</dbReference>
<name>B5GM12_STRCL</name>
<evidence type="ECO:0000313" key="1">
    <source>
        <dbReference type="EMBL" id="EFG05013.2"/>
    </source>
</evidence>
<evidence type="ECO:0000313" key="2">
    <source>
        <dbReference type="Proteomes" id="UP000002357"/>
    </source>
</evidence>
<dbReference type="EMBL" id="CM000914">
    <property type="protein sequence ID" value="EFG05013.2"/>
    <property type="molecule type" value="Genomic_DNA"/>
</dbReference>
<sequence length="93" mass="10406">MLTRPHTTLLLAVPFAAVTVAVVLNASRLKLHADRHRIEIAARPRPACPQCHGNGGWWTDGAFPDMEACSCWADRRELRIRLLPAPAWNEPPF</sequence>
<dbReference type="Proteomes" id="UP000002357">
    <property type="component" value="Plasmid pSCL4"/>
</dbReference>
<organism evidence="1 2">
    <name type="scientific">Streptomyces clavuligerus</name>
    <dbReference type="NCBI Taxonomy" id="1901"/>
    <lineage>
        <taxon>Bacteria</taxon>
        <taxon>Bacillati</taxon>
        <taxon>Actinomycetota</taxon>
        <taxon>Actinomycetes</taxon>
        <taxon>Kitasatosporales</taxon>
        <taxon>Streptomycetaceae</taxon>
        <taxon>Streptomyces</taxon>
    </lineage>
</organism>
<geneLocation type="plasmid" evidence="1 2">
    <name>pSCL4</name>
</geneLocation>
<keyword evidence="2" id="KW-1185">Reference proteome</keyword>
<dbReference type="AlphaFoldDB" id="B5GM12"/>
<proteinExistence type="predicted"/>